<dbReference type="InterPro" id="IPR020004">
    <property type="entry name" value="UDP-GlcNAc_Epase"/>
</dbReference>
<dbReference type="EMBL" id="RXNS01000005">
    <property type="protein sequence ID" value="RTR05334.1"/>
    <property type="molecule type" value="Genomic_DNA"/>
</dbReference>
<evidence type="ECO:0000259" key="1">
    <source>
        <dbReference type="Pfam" id="PF02350"/>
    </source>
</evidence>
<name>A0A3S0HTT1_9GAMM</name>
<protein>
    <submittedName>
        <fullName evidence="2">UDP-N-acetylglucosamine 2-epimerase (Hydrolyzing)</fullName>
        <ecNumber evidence="2">3.2.1.183</ecNumber>
    </submittedName>
</protein>
<dbReference type="Gene3D" id="3.40.50.2000">
    <property type="entry name" value="Glycogen Phosphorylase B"/>
    <property type="match status" value="2"/>
</dbReference>
<proteinExistence type="predicted"/>
<dbReference type="Proteomes" id="UP000267400">
    <property type="component" value="Unassembled WGS sequence"/>
</dbReference>
<evidence type="ECO:0000313" key="3">
    <source>
        <dbReference type="Proteomes" id="UP000267400"/>
    </source>
</evidence>
<dbReference type="SUPFAM" id="SSF53756">
    <property type="entry name" value="UDP-Glycosyltransferase/glycogen phosphorylase"/>
    <property type="match status" value="1"/>
</dbReference>
<organism evidence="2 3">
    <name type="scientific">Halomonas nitroreducens</name>
    <dbReference type="NCBI Taxonomy" id="447425"/>
    <lineage>
        <taxon>Bacteria</taxon>
        <taxon>Pseudomonadati</taxon>
        <taxon>Pseudomonadota</taxon>
        <taxon>Gammaproteobacteria</taxon>
        <taxon>Oceanospirillales</taxon>
        <taxon>Halomonadaceae</taxon>
        <taxon>Halomonas</taxon>
    </lineage>
</organism>
<sequence length="398" mass="44495">MNHRRLYVVTTTRADYGLLYWLMREIDEDPELELQLVVTGSHLSTEFGLTVREIENDGFRIHRRIEILLASDTRTAMTRAMGLAMTSFGDALAQDRPDLVVVLGDRFEIVPVALAAVVEGIPVAHLHGGETSRGALDEYFRHAVTKLASIHFVATEAYRRRILQMGENPDLTFNFGAPGLDHLHRTALPNRDALRDALQLPLDQPTAIVTYHPVTGEADGAAEQQIDALLEALEAVDDLFVVFSKANADTQGRMINARLEEWCALFPYRSRLFDNLGHRWYMSCLLHLDLMVGNSSSGLLEAPSFGLPVVNIGRRQEGRIQADNIISVTCDPESIRQGVVRARSVEFRKSLEGMHNPYEGDSKGNVSQAIKDALKKTPLGQSLRIKSFFDLEPFDFLE</sequence>
<keyword evidence="3" id="KW-1185">Reference proteome</keyword>
<dbReference type="RefSeq" id="WP_126482464.1">
    <property type="nucleotide sequence ID" value="NZ_RXNS01000005.1"/>
</dbReference>
<keyword evidence="2" id="KW-0326">Glycosidase</keyword>
<dbReference type="GO" id="GO:0006047">
    <property type="term" value="P:UDP-N-acetylglucosamine metabolic process"/>
    <property type="evidence" value="ECO:0007669"/>
    <property type="project" value="InterPro"/>
</dbReference>
<dbReference type="EC" id="3.2.1.183" evidence="2"/>
<reference evidence="2 3" key="1">
    <citation type="submission" date="2018-12" db="EMBL/GenBank/DDBJ databases">
        <authorList>
            <person name="Yu L."/>
        </authorList>
    </citation>
    <scope>NUCLEOTIDE SEQUENCE [LARGE SCALE GENOMIC DNA]</scope>
    <source>
        <strain evidence="2 3">11S</strain>
    </source>
</reference>
<dbReference type="OrthoDB" id="9803238at2"/>
<accession>A0A3S0HTT1</accession>
<dbReference type="AlphaFoldDB" id="A0A3S0HTT1"/>
<dbReference type="InterPro" id="IPR029767">
    <property type="entry name" value="WecB-like"/>
</dbReference>
<evidence type="ECO:0000313" key="2">
    <source>
        <dbReference type="EMBL" id="RTR05334.1"/>
    </source>
</evidence>
<comment type="caution">
    <text evidence="2">The sequence shown here is derived from an EMBL/GenBank/DDBJ whole genome shotgun (WGS) entry which is preliminary data.</text>
</comment>
<dbReference type="GO" id="GO:0004553">
    <property type="term" value="F:hydrolase activity, hydrolyzing O-glycosyl compounds"/>
    <property type="evidence" value="ECO:0007669"/>
    <property type="project" value="InterPro"/>
</dbReference>
<dbReference type="PANTHER" id="PTHR43174">
    <property type="entry name" value="UDP-N-ACETYLGLUCOSAMINE 2-EPIMERASE"/>
    <property type="match status" value="1"/>
</dbReference>
<keyword evidence="2" id="KW-0378">Hydrolase</keyword>
<gene>
    <name evidence="2" type="primary">neuC</name>
    <name evidence="2" type="ORF">EKG36_07050</name>
</gene>
<dbReference type="PANTHER" id="PTHR43174:SF3">
    <property type="entry name" value="UDP-N-ACETYLGLUCOSAMINE 2-EPIMERASE"/>
    <property type="match status" value="1"/>
</dbReference>
<dbReference type="Pfam" id="PF02350">
    <property type="entry name" value="Epimerase_2"/>
    <property type="match status" value="1"/>
</dbReference>
<dbReference type="InterPro" id="IPR003331">
    <property type="entry name" value="UDP_GlcNAc_Epimerase_2_dom"/>
</dbReference>
<feature type="domain" description="UDP-N-acetylglucosamine 2-epimerase" evidence="1">
    <location>
        <begin position="24"/>
        <end position="374"/>
    </location>
</feature>
<dbReference type="NCBIfam" id="TIGR03568">
    <property type="entry name" value="NeuC_NnaA"/>
    <property type="match status" value="1"/>
</dbReference>
<dbReference type="CDD" id="cd03786">
    <property type="entry name" value="GTB_UDP-GlcNAc_2-Epimerase"/>
    <property type="match status" value="1"/>
</dbReference>